<evidence type="ECO:0000256" key="1">
    <source>
        <dbReference type="ARBA" id="ARBA00022598"/>
    </source>
</evidence>
<keyword evidence="1 4" id="KW-0436">Ligase</keyword>
<dbReference type="PIRSF" id="PIRSF001553">
    <property type="entry name" value="SucCS_alpha"/>
    <property type="match status" value="1"/>
</dbReference>
<reference evidence="5" key="1">
    <citation type="journal article" date="2013" name="Proc. Natl. Acad. Sci. U.S.A.">
        <title>Improving the coverage of the cyanobacterial phylum using diversity-driven genome sequencing.</title>
        <authorList>
            <person name="Shih P.M."/>
            <person name="Wu D."/>
            <person name="Latifi A."/>
            <person name="Axen S.D."/>
            <person name="Fewer D.P."/>
            <person name="Talla E."/>
            <person name="Calteau A."/>
            <person name="Cai F."/>
            <person name="Tandeau de Marsac N."/>
            <person name="Rippka R."/>
            <person name="Herdman M."/>
            <person name="Sivonen K."/>
            <person name="Coursin T."/>
            <person name="Laurent T."/>
            <person name="Goodwin L."/>
            <person name="Nolan M."/>
            <person name="Davenport K.W."/>
            <person name="Han C.S."/>
            <person name="Rubin E.M."/>
            <person name="Eisen J.A."/>
            <person name="Woyke T."/>
            <person name="Gugger M."/>
            <person name="Kerfeld C.A."/>
        </authorList>
    </citation>
    <scope>NUCLEOTIDE SEQUENCE [LARGE SCALE GENOMIC DNA]</scope>
    <source>
        <strain evidence="5">ATCC 29371 / PCC 7437</strain>
    </source>
</reference>
<evidence type="ECO:0000313" key="5">
    <source>
        <dbReference type="Proteomes" id="UP000010473"/>
    </source>
</evidence>
<dbReference type="Gene3D" id="3.40.50.720">
    <property type="entry name" value="NAD(P)-binding Rossmann-like Domain"/>
    <property type="match status" value="1"/>
</dbReference>
<evidence type="ECO:0000259" key="3">
    <source>
        <dbReference type="SMART" id="SM00881"/>
    </source>
</evidence>
<keyword evidence="5" id="KW-1185">Reference proteome</keyword>
<dbReference type="GO" id="GO:0004775">
    <property type="term" value="F:succinate-CoA ligase (ADP-forming) activity"/>
    <property type="evidence" value="ECO:0007669"/>
    <property type="project" value="UniProtKB-EC"/>
</dbReference>
<organism evidence="4 5">
    <name type="scientific">Stanieria cyanosphaera (strain ATCC 29371 / PCC 7437)</name>
    <dbReference type="NCBI Taxonomy" id="111780"/>
    <lineage>
        <taxon>Bacteria</taxon>
        <taxon>Bacillati</taxon>
        <taxon>Cyanobacteriota</taxon>
        <taxon>Cyanophyceae</taxon>
        <taxon>Pleurocapsales</taxon>
        <taxon>Dermocarpellaceae</taxon>
        <taxon>Stanieria</taxon>
    </lineage>
</organism>
<evidence type="ECO:0000256" key="2">
    <source>
        <dbReference type="ARBA" id="ARBA00022741"/>
    </source>
</evidence>
<gene>
    <name evidence="4" type="ordered locus">Sta7437_3009</name>
</gene>
<dbReference type="GO" id="GO:0006099">
    <property type="term" value="P:tricarboxylic acid cycle"/>
    <property type="evidence" value="ECO:0007669"/>
    <property type="project" value="TreeGrafter"/>
</dbReference>
<dbReference type="PATRIC" id="fig|111780.3.peg.3127"/>
<dbReference type="Pfam" id="PF13607">
    <property type="entry name" value="Succ_CoA_lig"/>
    <property type="match status" value="1"/>
</dbReference>
<dbReference type="SUPFAM" id="SSF51735">
    <property type="entry name" value="NAD(P)-binding Rossmann-fold domains"/>
    <property type="match status" value="1"/>
</dbReference>
<dbReference type="InterPro" id="IPR005810">
    <property type="entry name" value="CoA_lig_alpha"/>
</dbReference>
<dbReference type="InterPro" id="IPR016102">
    <property type="entry name" value="Succinyl-CoA_synth-like"/>
</dbReference>
<dbReference type="InterPro" id="IPR003781">
    <property type="entry name" value="CoA-bd"/>
</dbReference>
<dbReference type="SMART" id="SM00881">
    <property type="entry name" value="CoA_binding"/>
    <property type="match status" value="1"/>
</dbReference>
<dbReference type="EMBL" id="CP003653">
    <property type="protein sequence ID" value="AFZ36527.1"/>
    <property type="molecule type" value="Genomic_DNA"/>
</dbReference>
<dbReference type="GO" id="GO:0000166">
    <property type="term" value="F:nucleotide binding"/>
    <property type="evidence" value="ECO:0007669"/>
    <property type="project" value="UniProtKB-KW"/>
</dbReference>
<dbReference type="Gene3D" id="3.40.50.261">
    <property type="entry name" value="Succinyl-CoA synthetase domains"/>
    <property type="match status" value="1"/>
</dbReference>
<dbReference type="EC" id="6.2.1.5" evidence="4"/>
<keyword evidence="2" id="KW-0547">Nucleotide-binding</keyword>
<dbReference type="eggNOG" id="COG0074">
    <property type="taxonomic scope" value="Bacteria"/>
</dbReference>
<feature type="domain" description="CoA-binding" evidence="3">
    <location>
        <begin position="3"/>
        <end position="99"/>
    </location>
</feature>
<dbReference type="HOGENOM" id="CLU_052104_0_0_3"/>
<dbReference type="RefSeq" id="WP_015194193.1">
    <property type="nucleotide sequence ID" value="NC_019748.1"/>
</dbReference>
<dbReference type="Pfam" id="PF02629">
    <property type="entry name" value="CoA_binding"/>
    <property type="match status" value="1"/>
</dbReference>
<proteinExistence type="predicted"/>
<evidence type="ECO:0000313" key="4">
    <source>
        <dbReference type="EMBL" id="AFZ36527.1"/>
    </source>
</evidence>
<dbReference type="AlphaFoldDB" id="K9XXZ5"/>
<dbReference type="Proteomes" id="UP000010473">
    <property type="component" value="Chromosome"/>
</dbReference>
<dbReference type="STRING" id="111780.Sta7437_3009"/>
<dbReference type="InterPro" id="IPR036291">
    <property type="entry name" value="NAD(P)-bd_dom_sf"/>
</dbReference>
<dbReference type="PANTHER" id="PTHR11117">
    <property type="entry name" value="SUCCINYL-COA LIGASE SUBUNIT ALPHA"/>
    <property type="match status" value="1"/>
</dbReference>
<dbReference type="GO" id="GO:0004776">
    <property type="term" value="F:succinate-CoA ligase (GDP-forming) activity"/>
    <property type="evidence" value="ECO:0007669"/>
    <property type="project" value="TreeGrafter"/>
</dbReference>
<dbReference type="SUPFAM" id="SSF52210">
    <property type="entry name" value="Succinyl-CoA synthetase domains"/>
    <property type="match status" value="1"/>
</dbReference>
<dbReference type="OrthoDB" id="9807196at2"/>
<accession>K9XXZ5</accession>
<dbReference type="GO" id="GO:0009361">
    <property type="term" value="C:succinate-CoA ligase complex (ADP-forming)"/>
    <property type="evidence" value="ECO:0007669"/>
    <property type="project" value="TreeGrafter"/>
</dbReference>
<dbReference type="PANTHER" id="PTHR11117:SF2">
    <property type="entry name" value="SUCCINATE--COA LIGASE [ADP_GDP-FORMING] SUBUNIT ALPHA, MITOCHONDRIAL"/>
    <property type="match status" value="1"/>
</dbReference>
<dbReference type="KEGG" id="scs:Sta7437_3009"/>
<sequence>MNLSSRSRILIQGIDSPVASDYALQMKAYGTKIVAGISAGLGGETIAEIPVFDLVEDAIATVGKVEATLIFVHPYQVLDAAKEALAAKIPRIILLTNGVPPLDLICLLQEAKKTNTLILGPGSSGIILPEKISLGKLNLQLYTAGKIGLISSSESLAYEVVLELNRVGLGQSLVVTIGNEPMIGSNFQQWLSILATDSSTEAIILIGQPESSHLEVANYYRTAKLKKPVIAYLVGLNAPKEKIYRDATTIIANQLSYSVSTDNNDNEIINALKQAGVLIAKCPSEISTLLSKSLSAEKLAQKN</sequence>
<dbReference type="InterPro" id="IPR032875">
    <property type="entry name" value="Succ_CoA_lig_flav_dom"/>
</dbReference>
<name>K9XXZ5_STAC7</name>
<protein>
    <submittedName>
        <fullName evidence="4">Succinate--CoA ligase (ADP-forming)</fullName>
        <ecNumber evidence="4">6.2.1.5</ecNumber>
    </submittedName>
</protein>